<name>A0A1M6UIT2_REIAG</name>
<dbReference type="RefSeq" id="WP_073124320.1">
    <property type="nucleotide sequence ID" value="NZ_FRAA01000007.1"/>
</dbReference>
<accession>A0A1M6UIT2</accession>
<keyword evidence="2" id="KW-0418">Kinase</keyword>
<evidence type="ECO:0000313" key="3">
    <source>
        <dbReference type="Proteomes" id="UP000184474"/>
    </source>
</evidence>
<dbReference type="Pfam" id="PF00027">
    <property type="entry name" value="cNMP_binding"/>
    <property type="match status" value="1"/>
</dbReference>
<proteinExistence type="predicted"/>
<evidence type="ECO:0000313" key="2">
    <source>
        <dbReference type="EMBL" id="SHK69087.1"/>
    </source>
</evidence>
<keyword evidence="2" id="KW-0808">Transferase</keyword>
<dbReference type="InterPro" id="IPR000595">
    <property type="entry name" value="cNMP-bd_dom"/>
</dbReference>
<organism evidence="2 3">
    <name type="scientific">Reichenbachiella agariperforans</name>
    <dbReference type="NCBI Taxonomy" id="156994"/>
    <lineage>
        <taxon>Bacteria</taxon>
        <taxon>Pseudomonadati</taxon>
        <taxon>Bacteroidota</taxon>
        <taxon>Cytophagia</taxon>
        <taxon>Cytophagales</taxon>
        <taxon>Reichenbachiellaceae</taxon>
        <taxon>Reichenbachiella</taxon>
    </lineage>
</organism>
<dbReference type="SUPFAM" id="SSF51206">
    <property type="entry name" value="cAMP-binding domain-like"/>
    <property type="match status" value="1"/>
</dbReference>
<reference evidence="3" key="1">
    <citation type="submission" date="2016-11" db="EMBL/GenBank/DDBJ databases">
        <authorList>
            <person name="Varghese N."/>
            <person name="Submissions S."/>
        </authorList>
    </citation>
    <scope>NUCLEOTIDE SEQUENCE [LARGE SCALE GENOMIC DNA]</scope>
    <source>
        <strain evidence="3">DSM 26134</strain>
    </source>
</reference>
<dbReference type="PROSITE" id="PS50042">
    <property type="entry name" value="CNMP_BINDING_3"/>
    <property type="match status" value="1"/>
</dbReference>
<dbReference type="InterPro" id="IPR014710">
    <property type="entry name" value="RmlC-like_jellyroll"/>
</dbReference>
<dbReference type="InterPro" id="IPR018490">
    <property type="entry name" value="cNMP-bd_dom_sf"/>
</dbReference>
<sequence>MDKKALTRYINHLVTFSPEELETINSYFHVKTIPKGEYLLRSGQICRFEGYVVEGCLKVYTTNSKGEEKILYFAGKDWWVMEIDSFLHQTASELNIRALKNSTLLTISWTDKERLYAQIPKVERLFRIMSQKAIAAWQRRLIRNHTMTAEERYLHFIDTYPTLSGQLTNKHIASYLGITQEFVSVIRKRRQLEKT</sequence>
<dbReference type="EMBL" id="FRAA01000007">
    <property type="protein sequence ID" value="SHK69087.1"/>
    <property type="molecule type" value="Genomic_DNA"/>
</dbReference>
<dbReference type="AlphaFoldDB" id="A0A1M6UIT2"/>
<gene>
    <name evidence="2" type="ORF">SAMN04488028_107136</name>
</gene>
<dbReference type="Proteomes" id="UP000184474">
    <property type="component" value="Unassembled WGS sequence"/>
</dbReference>
<dbReference type="CDD" id="cd00038">
    <property type="entry name" value="CAP_ED"/>
    <property type="match status" value="1"/>
</dbReference>
<protein>
    <submittedName>
        <fullName evidence="2">cAMP-binding domain of CRP or a regulatory subunit of cAMP-dependent protein kinases</fullName>
    </submittedName>
</protein>
<dbReference type="Gene3D" id="2.60.120.10">
    <property type="entry name" value="Jelly Rolls"/>
    <property type="match status" value="1"/>
</dbReference>
<evidence type="ECO:0000259" key="1">
    <source>
        <dbReference type="PROSITE" id="PS50042"/>
    </source>
</evidence>
<feature type="domain" description="Cyclic nucleotide-binding" evidence="1">
    <location>
        <begin position="12"/>
        <end position="124"/>
    </location>
</feature>
<dbReference type="STRING" id="156994.SAMN04488028_107136"/>
<keyword evidence="3" id="KW-1185">Reference proteome</keyword>
<dbReference type="GO" id="GO:0016301">
    <property type="term" value="F:kinase activity"/>
    <property type="evidence" value="ECO:0007669"/>
    <property type="project" value="UniProtKB-KW"/>
</dbReference>